<sequence>MIECQLCEEYFNEEDMTECPECLKEMCESCYERHVPICFYVSEHDNSDIDSE</sequence>
<dbReference type="EMBL" id="FOKI01000036">
    <property type="protein sequence ID" value="SFB37009.1"/>
    <property type="molecule type" value="Genomic_DNA"/>
</dbReference>
<evidence type="ECO:0000313" key="1">
    <source>
        <dbReference type="EMBL" id="SFB37009.1"/>
    </source>
</evidence>
<dbReference type="Proteomes" id="UP000198619">
    <property type="component" value="Unassembled WGS sequence"/>
</dbReference>
<keyword evidence="2" id="KW-1185">Reference proteome</keyword>
<dbReference type="STRING" id="84698.SAMN04488528_103615"/>
<protein>
    <recommendedName>
        <fullName evidence="3">RING-type domain-containing protein</fullName>
    </recommendedName>
</protein>
<dbReference type="RefSeq" id="WP_177199459.1">
    <property type="nucleotide sequence ID" value="NZ_FOKI01000036.1"/>
</dbReference>
<evidence type="ECO:0008006" key="3">
    <source>
        <dbReference type="Google" id="ProtNLM"/>
    </source>
</evidence>
<proteinExistence type="predicted"/>
<organism evidence="1 2">
    <name type="scientific">Clostridium frigidicarnis</name>
    <dbReference type="NCBI Taxonomy" id="84698"/>
    <lineage>
        <taxon>Bacteria</taxon>
        <taxon>Bacillati</taxon>
        <taxon>Bacillota</taxon>
        <taxon>Clostridia</taxon>
        <taxon>Eubacteriales</taxon>
        <taxon>Clostridiaceae</taxon>
        <taxon>Clostridium</taxon>
    </lineage>
</organism>
<dbReference type="AlphaFoldDB" id="A0A1I1AG78"/>
<reference evidence="1 2" key="1">
    <citation type="submission" date="2016-10" db="EMBL/GenBank/DDBJ databases">
        <authorList>
            <person name="de Groot N.N."/>
        </authorList>
    </citation>
    <scope>NUCLEOTIDE SEQUENCE [LARGE SCALE GENOMIC DNA]</scope>
    <source>
        <strain evidence="1 2">DSM 12271</strain>
    </source>
</reference>
<gene>
    <name evidence="1" type="ORF">SAMN04488528_103615</name>
</gene>
<evidence type="ECO:0000313" key="2">
    <source>
        <dbReference type="Proteomes" id="UP000198619"/>
    </source>
</evidence>
<name>A0A1I1AG78_9CLOT</name>
<accession>A0A1I1AG78</accession>